<feature type="domain" description="Survival protein SurE-like phosphatase/nucleotidase" evidence="2">
    <location>
        <begin position="11"/>
        <end position="212"/>
    </location>
</feature>
<dbReference type="InterPro" id="IPR036523">
    <property type="entry name" value="SurE-like_sf"/>
</dbReference>
<feature type="compositionally biased region" description="Polar residues" evidence="1">
    <location>
        <begin position="233"/>
        <end position="253"/>
    </location>
</feature>
<feature type="region of interest" description="Disordered" evidence="1">
    <location>
        <begin position="222"/>
        <end position="253"/>
    </location>
</feature>
<dbReference type="PANTHER" id="PTHR47551">
    <property type="entry name" value="TUBULIN--TYROSINE LIGASE PBY1-RELATED"/>
    <property type="match status" value="1"/>
</dbReference>
<dbReference type="InterPro" id="IPR002828">
    <property type="entry name" value="SurE-like_Pase/nucleotidase"/>
</dbReference>
<protein>
    <recommendedName>
        <fullName evidence="2">Survival protein SurE-like phosphatase/nucleotidase domain-containing protein</fullName>
    </recommendedName>
</protein>
<dbReference type="Gene3D" id="3.40.1210.10">
    <property type="entry name" value="Survival protein SurE-like phosphatase/nucleotidase"/>
    <property type="match status" value="1"/>
</dbReference>
<sequence length="313" mass="34425">MAIDEGQGLRVLITNDDGPPSAESPFIAQFVDSLKAIGWKPHVVLPDSQKSWISKSFMINDEIKVSYYDAQNKTISIERHHEDDWTLLSGTPSTCVNIALHHIHPDQDFDLVIAGPNFGRNSSTIYTLASGTIGAAMDAALCAKKAIALSFAFYDKDLHPDKIRNSCDMAIQVIQKLWMEDKWPANGLFNINVPLVTEACPVHMTTVHRNSYGSLFKPIGHPQQPSDRAAENAPSNFAQPTDQSTNRPSSSTEPIQRFVFAPDFKSLVASTAPPGTDAWAVANRYISGKRVVVVFCTHPIFMLFISDAAQSIL</sequence>
<reference evidence="3 4" key="1">
    <citation type="journal article" date="2017" name="Mycologia">
        <title>Bifiguratus adelaidae, gen. et sp. nov., a new member of Mucoromycotina in endophytic and soil-dwelling habitats.</title>
        <authorList>
            <person name="Torres-Cruz T.J."/>
            <person name="Billingsley Tobias T.L."/>
            <person name="Almatruk M."/>
            <person name="Hesse C."/>
            <person name="Kuske C.R."/>
            <person name="Desiro A."/>
            <person name="Benucci G.M."/>
            <person name="Bonito G."/>
            <person name="Stajich J.E."/>
            <person name="Dunlap C."/>
            <person name="Arnold A.E."/>
            <person name="Porras-Alfaro A."/>
        </authorList>
    </citation>
    <scope>NUCLEOTIDE SEQUENCE [LARGE SCALE GENOMIC DNA]</scope>
    <source>
        <strain evidence="3 4">AZ0501</strain>
    </source>
</reference>
<dbReference type="EMBL" id="MVBO01000078">
    <property type="protein sequence ID" value="OZJ03578.1"/>
    <property type="molecule type" value="Genomic_DNA"/>
</dbReference>
<dbReference type="GO" id="GO:0016787">
    <property type="term" value="F:hydrolase activity"/>
    <property type="evidence" value="ECO:0007669"/>
    <property type="project" value="InterPro"/>
</dbReference>
<organism evidence="3 4">
    <name type="scientific">Bifiguratus adelaidae</name>
    <dbReference type="NCBI Taxonomy" id="1938954"/>
    <lineage>
        <taxon>Eukaryota</taxon>
        <taxon>Fungi</taxon>
        <taxon>Fungi incertae sedis</taxon>
        <taxon>Mucoromycota</taxon>
        <taxon>Mucoromycotina</taxon>
        <taxon>Endogonomycetes</taxon>
        <taxon>Endogonales</taxon>
        <taxon>Endogonales incertae sedis</taxon>
        <taxon>Bifiguratus</taxon>
    </lineage>
</organism>
<name>A0A261XZ34_9FUNG</name>
<evidence type="ECO:0000313" key="3">
    <source>
        <dbReference type="EMBL" id="OZJ03578.1"/>
    </source>
</evidence>
<evidence type="ECO:0000256" key="1">
    <source>
        <dbReference type="SAM" id="MobiDB-lite"/>
    </source>
</evidence>
<accession>A0A261XZ34</accession>
<dbReference type="Proteomes" id="UP000242875">
    <property type="component" value="Unassembled WGS sequence"/>
</dbReference>
<keyword evidence="4" id="KW-1185">Reference proteome</keyword>
<dbReference type="OrthoDB" id="202825at2759"/>
<evidence type="ECO:0000259" key="2">
    <source>
        <dbReference type="Pfam" id="PF01975"/>
    </source>
</evidence>
<evidence type="ECO:0000313" key="4">
    <source>
        <dbReference type="Proteomes" id="UP000242875"/>
    </source>
</evidence>
<dbReference type="InterPro" id="IPR027746">
    <property type="entry name" value="TTL"/>
</dbReference>
<proteinExistence type="predicted"/>
<dbReference type="Pfam" id="PF01975">
    <property type="entry name" value="SurE"/>
    <property type="match status" value="1"/>
</dbReference>
<gene>
    <name evidence="3" type="ORF">BZG36_03046</name>
</gene>
<dbReference type="SUPFAM" id="SSF64167">
    <property type="entry name" value="SurE-like"/>
    <property type="match status" value="1"/>
</dbReference>
<dbReference type="AlphaFoldDB" id="A0A261XZ34"/>
<dbReference type="PANTHER" id="PTHR47551:SF1">
    <property type="entry name" value="TUBULIN--TYROSINE LIGASE PBY1-RELATED"/>
    <property type="match status" value="1"/>
</dbReference>
<dbReference type="NCBIfam" id="TIGR00087">
    <property type="entry name" value="surE"/>
    <property type="match status" value="1"/>
</dbReference>
<comment type="caution">
    <text evidence="3">The sequence shown here is derived from an EMBL/GenBank/DDBJ whole genome shotgun (WGS) entry which is preliminary data.</text>
</comment>
<dbReference type="GO" id="GO:0000932">
    <property type="term" value="C:P-body"/>
    <property type="evidence" value="ECO:0007669"/>
    <property type="project" value="TreeGrafter"/>
</dbReference>